<protein>
    <submittedName>
        <fullName evidence="3">Peptidase propeptide and YPEB domain protein</fullName>
    </submittedName>
</protein>
<evidence type="ECO:0000256" key="1">
    <source>
        <dbReference type="SAM" id="MobiDB-lite"/>
    </source>
</evidence>
<comment type="caution">
    <text evidence="3">The sequence shown here is derived from an EMBL/GenBank/DDBJ whole genome shotgun (WGS) entry which is preliminary data.</text>
</comment>
<feature type="domain" description="PepSY" evidence="2">
    <location>
        <begin position="139"/>
        <end position="195"/>
    </location>
</feature>
<dbReference type="InterPro" id="IPR025711">
    <property type="entry name" value="PepSY"/>
</dbReference>
<dbReference type="HOGENOM" id="CLU_067057_0_3_9"/>
<feature type="region of interest" description="Disordered" evidence="1">
    <location>
        <begin position="32"/>
        <end position="53"/>
    </location>
</feature>
<name>D7UVA4_LISGR</name>
<dbReference type="eggNOG" id="COG3212">
    <property type="taxonomic scope" value="Bacteria"/>
</dbReference>
<feature type="domain" description="PepSY" evidence="2">
    <location>
        <begin position="59"/>
        <end position="114"/>
    </location>
</feature>
<keyword evidence="4" id="KW-1185">Reference proteome</keyword>
<evidence type="ECO:0000313" key="4">
    <source>
        <dbReference type="Proteomes" id="UP000010119"/>
    </source>
</evidence>
<dbReference type="Pfam" id="PF03413">
    <property type="entry name" value="PepSY"/>
    <property type="match status" value="2"/>
</dbReference>
<dbReference type="Proteomes" id="UP000010119">
    <property type="component" value="Unassembled WGS sequence"/>
</dbReference>
<evidence type="ECO:0000259" key="2">
    <source>
        <dbReference type="Pfam" id="PF03413"/>
    </source>
</evidence>
<sequence>MEEETMVKRTLKYLGIFALAVFMVALTACGNESKAPRDKQQADNRMESKNDLRKQNLQVSFKDAVQEFQKKHPDTPITQFKLEHDDGRYIYNIEGKKARTEYEMEIDAKSKEILQDNQEKADKDDNSRYSKVIDFEKIITPKEAMAAAVKEKKGDVSSYEIDTSYGKPIYKINLQSGNQEHEITVQGTDGKVIQVERD</sequence>
<evidence type="ECO:0000313" key="3">
    <source>
        <dbReference type="EMBL" id="EFI85180.1"/>
    </source>
</evidence>
<dbReference type="Gene3D" id="3.10.450.40">
    <property type="match status" value="2"/>
</dbReference>
<dbReference type="EMBL" id="ACCR02000002">
    <property type="protein sequence ID" value="EFI85180.1"/>
    <property type="molecule type" value="Genomic_DNA"/>
</dbReference>
<feature type="compositionally biased region" description="Basic and acidic residues" evidence="1">
    <location>
        <begin position="34"/>
        <end position="53"/>
    </location>
</feature>
<proteinExistence type="predicted"/>
<organism evidence="3 4">
    <name type="scientific">Listeria grayi DSM 20601</name>
    <dbReference type="NCBI Taxonomy" id="525367"/>
    <lineage>
        <taxon>Bacteria</taxon>
        <taxon>Bacillati</taxon>
        <taxon>Bacillota</taxon>
        <taxon>Bacilli</taxon>
        <taxon>Bacillales</taxon>
        <taxon>Listeriaceae</taxon>
        <taxon>Listeria</taxon>
    </lineage>
</organism>
<accession>D7UVA4</accession>
<reference evidence="3" key="1">
    <citation type="submission" date="2010-06" db="EMBL/GenBank/DDBJ databases">
        <authorList>
            <person name="Muzny D."/>
            <person name="Qin X."/>
            <person name="Buhay C."/>
            <person name="Dugan-Rocha S."/>
            <person name="Ding Y."/>
            <person name="Chen G."/>
            <person name="Hawes A."/>
            <person name="Holder M."/>
            <person name="Jhangiani S."/>
            <person name="Johnson A."/>
            <person name="Khan Z."/>
            <person name="Li Z."/>
            <person name="Liu W."/>
            <person name="Liu X."/>
            <person name="Perez L."/>
            <person name="Shen H."/>
            <person name="Wang Q."/>
            <person name="Watt J."/>
            <person name="Xi L."/>
            <person name="Xin Y."/>
            <person name="Zhou J."/>
            <person name="Deng J."/>
            <person name="Jiang H."/>
            <person name="Liu Y."/>
            <person name="Qu J."/>
            <person name="Song X.-Z."/>
            <person name="Zhang L."/>
            <person name="Villasana D."/>
            <person name="Johnson A."/>
            <person name="Liu J."/>
            <person name="Liyanage D."/>
            <person name="Lorensuhewa L."/>
            <person name="Robinson T."/>
            <person name="Song A."/>
            <person name="Song B.-B."/>
            <person name="Dinh H."/>
            <person name="Thornton R."/>
            <person name="Coyle M."/>
            <person name="Francisco L."/>
            <person name="Jackson L."/>
            <person name="Javaid M."/>
            <person name="Korchina V."/>
            <person name="Kovar C."/>
            <person name="Mata R."/>
            <person name="Mathew T."/>
            <person name="Ngo R."/>
            <person name="Nguyen L."/>
            <person name="Nguyen N."/>
            <person name="Okwuonu G."/>
            <person name="Ongeri F."/>
            <person name="Pham C."/>
            <person name="Simmons D."/>
            <person name="Wilczek-Boney K."/>
            <person name="Hale W."/>
            <person name="Jakkamsetti A."/>
            <person name="Pham P."/>
            <person name="Ruth R."/>
            <person name="San Lucas F."/>
            <person name="Warren J."/>
            <person name="Zhang J."/>
            <person name="Zhao Z."/>
            <person name="Zhou C."/>
            <person name="Zhu D."/>
            <person name="Lee S."/>
            <person name="Bess C."/>
            <person name="Blankenburg K."/>
            <person name="Forbes L."/>
            <person name="Fu Q."/>
            <person name="Gubbala S."/>
            <person name="Hirani K."/>
            <person name="Jayaseelan J.C."/>
            <person name="Lara F."/>
            <person name="Munidasa M."/>
            <person name="Palculict T."/>
            <person name="Patil S."/>
            <person name="Pu L.-L."/>
            <person name="Saada N."/>
            <person name="Tang L."/>
            <person name="Weissenberger G."/>
            <person name="Zhu Y."/>
            <person name="Hemphill L."/>
            <person name="Shang Y."/>
            <person name="Youmans B."/>
            <person name="Ayvaz T."/>
            <person name="Ross M."/>
            <person name="Santibanez J."/>
            <person name="Aqrawi P."/>
            <person name="Gross S."/>
            <person name="Joshi V."/>
            <person name="Fowler G."/>
            <person name="Nazareth L."/>
            <person name="Reid J."/>
            <person name="Worley K."/>
            <person name="Petrosino J."/>
            <person name="Highlander S."/>
            <person name="Gibbs R."/>
        </authorList>
    </citation>
    <scope>NUCLEOTIDE SEQUENCE [LARGE SCALE GENOMIC DNA]</scope>
    <source>
        <strain evidence="3">DSM 20601</strain>
    </source>
</reference>
<dbReference type="AlphaFoldDB" id="D7UVA4"/>
<dbReference type="STRING" id="525367.HMPREF0556_10379"/>
<gene>
    <name evidence="3" type="ORF">HMPREF0556_10379</name>
</gene>